<evidence type="ECO:0000313" key="7">
    <source>
        <dbReference type="EMBL" id="AZS31715.1"/>
    </source>
</evidence>
<dbReference type="GO" id="GO:0042597">
    <property type="term" value="C:periplasmic space"/>
    <property type="evidence" value="ECO:0007669"/>
    <property type="project" value="UniProtKB-SubCell"/>
</dbReference>
<proteinExistence type="predicted"/>
<dbReference type="PANTHER" id="PTHR39210:SF1">
    <property type="entry name" value="HEPARIN-SULFATE LYASE"/>
    <property type="match status" value="1"/>
</dbReference>
<feature type="domain" description="Heparin-sulfate lyase N-terminal" evidence="6">
    <location>
        <begin position="139"/>
        <end position="308"/>
    </location>
</feature>
<dbReference type="Gene3D" id="1.50.10.100">
    <property type="entry name" value="Chondroitin AC/alginate lyase"/>
    <property type="match status" value="1"/>
</dbReference>
<dbReference type="InterPro" id="IPR008929">
    <property type="entry name" value="Chondroitin_lyas"/>
</dbReference>
<dbReference type="SUPFAM" id="SSF48230">
    <property type="entry name" value="Chondroitin AC/alginate lyase"/>
    <property type="match status" value="1"/>
</dbReference>
<sequence length="520" mass="60648">MSIFSKVDVLWNTVKYLKPIQWRYRAKLWCQRFFPQCLQALDTTPGRQILNFVPSIPNEITYLGDNAFQFLNLQKSFGKQVNWEFVEYGRLWGYNLNYFEFLNQKGMNVEDGRKLIRDFMQHLPKASMGMEPYPLSLRSINWIRFLSCNSINDVDIDAVLYAQLKLLIHKLEYHLLGNHLLENGFALLFGAYYFNDHAFYKKAKTILRPELQEQVLGDGGHFERSPMYHCIMLYRVLDCYNLVHNSALFGNELEDILKEKAEAMLGWLEEVVYSDGRIPLLNDAAVGVAPVAKDLIEYAQRLGIFCDKKVRLKESGYRKIRWEKFELFIDVGEVGPDYQPGHAHADTFSFELYINGRPVIVDTGTSTYVVNNTRFYERSTAAHNTVVVCGQNSSQVWAAHRVARRARVQVFCDEEERIVAVHDGYKRLGCLHTRKVEKVGKYIRITDEVDREGTAYLHFMPKENVVLDGNRLLGSDYCIEFDGAREIEPFTSMYSPEFNKREERRSFRISFDRRLETIIQ</sequence>
<name>A0A3Q9ISE7_9BACT</name>
<dbReference type="PANTHER" id="PTHR39210">
    <property type="entry name" value="HEPARIN-SULFATE LYASE"/>
    <property type="match status" value="1"/>
</dbReference>
<dbReference type="RefSeq" id="WP_106624137.1">
    <property type="nucleotide sequence ID" value="NZ_CP032819.1"/>
</dbReference>
<dbReference type="AlphaFoldDB" id="A0A3Q9ISE7"/>
<dbReference type="KEGG" id="buy:D8S85_20620"/>
<evidence type="ECO:0000256" key="2">
    <source>
        <dbReference type="ARBA" id="ARBA00022729"/>
    </source>
</evidence>
<feature type="domain" description="Heparinase II/III-like C-terminal" evidence="5">
    <location>
        <begin position="311"/>
        <end position="511"/>
    </location>
</feature>
<dbReference type="Pfam" id="PF16889">
    <property type="entry name" value="Hepar_II_III_N"/>
    <property type="match status" value="1"/>
</dbReference>
<evidence type="ECO:0000259" key="5">
    <source>
        <dbReference type="Pfam" id="PF07940"/>
    </source>
</evidence>
<gene>
    <name evidence="7" type="ORF">D8S85_20620</name>
</gene>
<dbReference type="EMBL" id="CP032819">
    <property type="protein sequence ID" value="AZS31715.1"/>
    <property type="molecule type" value="Genomic_DNA"/>
</dbReference>
<evidence type="ECO:0000256" key="4">
    <source>
        <dbReference type="ARBA" id="ARBA00023239"/>
    </source>
</evidence>
<keyword evidence="2" id="KW-0732">Signal</keyword>
<reference evidence="7 8" key="1">
    <citation type="submission" date="2018-10" db="EMBL/GenBank/DDBJ databases">
        <title>Butyricimonas faecalis sp. nov., isolated from human faeces and emended description of the genus Butyricimonas.</title>
        <authorList>
            <person name="Le Roy T."/>
            <person name="Van der Smissen P."/>
            <person name="Paquot A."/>
            <person name="Delzenne N."/>
            <person name="Muccioli G."/>
            <person name="Collet J.-F."/>
            <person name="Cani P.D."/>
        </authorList>
    </citation>
    <scope>NUCLEOTIDE SEQUENCE [LARGE SCALE GENOMIC DNA]</scope>
    <source>
        <strain evidence="7 8">H184</strain>
    </source>
</reference>
<organism evidence="7 8">
    <name type="scientific">Butyricimonas faecalis</name>
    <dbReference type="NCBI Taxonomy" id="2093856"/>
    <lineage>
        <taxon>Bacteria</taxon>
        <taxon>Pseudomonadati</taxon>
        <taxon>Bacteroidota</taxon>
        <taxon>Bacteroidia</taxon>
        <taxon>Bacteroidales</taxon>
        <taxon>Odoribacteraceae</taxon>
        <taxon>Butyricimonas</taxon>
    </lineage>
</organism>
<dbReference type="InterPro" id="IPR031680">
    <property type="entry name" value="Hepar_II_III_N"/>
</dbReference>
<accession>A0A3Q9ISE7</accession>
<keyword evidence="4" id="KW-0456">Lyase</keyword>
<dbReference type="Gene3D" id="2.70.98.70">
    <property type="match status" value="1"/>
</dbReference>
<evidence type="ECO:0000259" key="6">
    <source>
        <dbReference type="Pfam" id="PF16889"/>
    </source>
</evidence>
<dbReference type="InterPro" id="IPR012480">
    <property type="entry name" value="Hepar_II_III_C"/>
</dbReference>
<keyword evidence="3" id="KW-0574">Periplasm</keyword>
<dbReference type="GO" id="GO:0016829">
    <property type="term" value="F:lyase activity"/>
    <property type="evidence" value="ECO:0007669"/>
    <property type="project" value="UniProtKB-KW"/>
</dbReference>
<evidence type="ECO:0000256" key="3">
    <source>
        <dbReference type="ARBA" id="ARBA00022764"/>
    </source>
</evidence>
<evidence type="ECO:0000313" key="8">
    <source>
        <dbReference type="Proteomes" id="UP000270673"/>
    </source>
</evidence>
<dbReference type="OrthoDB" id="7335480at2"/>
<comment type="subcellular location">
    <subcellularLocation>
        <location evidence="1">Periplasm</location>
    </subcellularLocation>
</comment>
<evidence type="ECO:0000256" key="1">
    <source>
        <dbReference type="ARBA" id="ARBA00004418"/>
    </source>
</evidence>
<protein>
    <submittedName>
        <fullName evidence="7">Uncharacterized protein</fullName>
    </submittedName>
</protein>
<keyword evidence="8" id="KW-1185">Reference proteome</keyword>
<dbReference type="Pfam" id="PF07940">
    <property type="entry name" value="Hepar_II_III_C"/>
    <property type="match status" value="1"/>
</dbReference>
<dbReference type="Proteomes" id="UP000270673">
    <property type="component" value="Chromosome"/>
</dbReference>